<dbReference type="SUPFAM" id="SSF160631">
    <property type="entry name" value="SMI1/KNR4-like"/>
    <property type="match status" value="1"/>
</dbReference>
<dbReference type="KEGG" id="pri:PRIO_4152"/>
<evidence type="ECO:0000313" key="3">
    <source>
        <dbReference type="Proteomes" id="UP000033163"/>
    </source>
</evidence>
<dbReference type="HOGENOM" id="CLU_085722_1_0_9"/>
<feature type="domain" description="Knr4/Smi1-like" evidence="1">
    <location>
        <begin position="29"/>
        <end position="171"/>
    </location>
</feature>
<evidence type="ECO:0000259" key="1">
    <source>
        <dbReference type="SMART" id="SM00860"/>
    </source>
</evidence>
<sequence>MGNIAAVWPAFIQAMSEQERRFPEFLNEPATEEELLEAEQQLGFPLPEEVEELYRIHNGQNHMYGIVFGLDFLSLTELCRKWNDWKELIDSEGPEGLEELGGLCTSAPPGAIQTVYANLRWIPLFYDGSGNAVGVDLDPGEQGSMGQIINFGRDEDNKLVLAPNLAAFIPRYLTAFAGEVEIEAEDDEDDIFFSLDAHAIDVWKRKAKEGAH</sequence>
<dbReference type="PANTHER" id="PTHR47432:SF1">
    <property type="entry name" value="CELL WALL ASSEMBLY REGULATOR SMI1"/>
    <property type="match status" value="1"/>
</dbReference>
<evidence type="ECO:0000313" key="2">
    <source>
        <dbReference type="EMBL" id="CQR56554.1"/>
    </source>
</evidence>
<dbReference type="PATRIC" id="fig|1073571.4.peg.4442"/>
<dbReference type="PANTHER" id="PTHR47432">
    <property type="entry name" value="CELL WALL ASSEMBLY REGULATOR SMI1"/>
    <property type="match status" value="1"/>
</dbReference>
<dbReference type="Pfam" id="PF09346">
    <property type="entry name" value="SMI1_KNR4"/>
    <property type="match status" value="1"/>
</dbReference>
<proteinExistence type="predicted"/>
<protein>
    <submittedName>
        <fullName evidence="2">KNR4-like cell wall assembly/cell proliferation coordinating protein</fullName>
    </submittedName>
</protein>
<dbReference type="AlphaFoldDB" id="A0A0E4HF81"/>
<dbReference type="Gene3D" id="3.40.1580.10">
    <property type="entry name" value="SMI1/KNR4-like"/>
    <property type="match status" value="1"/>
</dbReference>
<organism evidence="2 3">
    <name type="scientific">Paenibacillus riograndensis SBR5</name>
    <dbReference type="NCBI Taxonomy" id="1073571"/>
    <lineage>
        <taxon>Bacteria</taxon>
        <taxon>Bacillati</taxon>
        <taxon>Bacillota</taxon>
        <taxon>Bacilli</taxon>
        <taxon>Bacillales</taxon>
        <taxon>Paenibacillaceae</taxon>
        <taxon>Paenibacillus</taxon>
        <taxon>Paenibacillus sonchi group</taxon>
    </lineage>
</organism>
<dbReference type="EMBL" id="LN831776">
    <property type="protein sequence ID" value="CQR56554.1"/>
    <property type="molecule type" value="Genomic_DNA"/>
</dbReference>
<reference evidence="3" key="1">
    <citation type="submission" date="2015-03" db="EMBL/GenBank/DDBJ databases">
        <authorList>
            <person name="Wibberg D."/>
        </authorList>
    </citation>
    <scope>NUCLEOTIDE SEQUENCE [LARGE SCALE GENOMIC DNA]</scope>
</reference>
<dbReference type="SMART" id="SM00860">
    <property type="entry name" value="SMI1_KNR4"/>
    <property type="match status" value="1"/>
</dbReference>
<dbReference type="InterPro" id="IPR051873">
    <property type="entry name" value="KNR4/SMI1_regulator"/>
</dbReference>
<gene>
    <name evidence="2" type="ORF">PRIO_4152</name>
</gene>
<dbReference type="Proteomes" id="UP000033163">
    <property type="component" value="Chromosome I"/>
</dbReference>
<dbReference type="InterPro" id="IPR037883">
    <property type="entry name" value="Knr4/Smi1-like_sf"/>
</dbReference>
<accession>A0A0E4HF81</accession>
<name>A0A0E4HF81_9BACL</name>
<dbReference type="RefSeq" id="WP_020432414.1">
    <property type="nucleotide sequence ID" value="NZ_AGBD01001481.1"/>
</dbReference>
<dbReference type="InterPro" id="IPR018958">
    <property type="entry name" value="Knr4/Smi1-like_dom"/>
</dbReference>